<comment type="similarity">
    <text evidence="1">Belongs to the calycin superfamily. Fatty-acid binding protein (FABP) family.</text>
</comment>
<dbReference type="SUPFAM" id="SSF50814">
    <property type="entry name" value="Lipocalins"/>
    <property type="match status" value="1"/>
</dbReference>
<dbReference type="InterPro" id="IPR012674">
    <property type="entry name" value="Calycin"/>
</dbReference>
<name>A0A8W8K3S2_MAGGI</name>
<dbReference type="PRINTS" id="PR00178">
    <property type="entry name" value="FATTYACIDBP"/>
</dbReference>
<dbReference type="GO" id="GO:0008289">
    <property type="term" value="F:lipid binding"/>
    <property type="evidence" value="ECO:0007669"/>
    <property type="project" value="UniProtKB-KW"/>
</dbReference>
<evidence type="ECO:0000256" key="1">
    <source>
        <dbReference type="ARBA" id="ARBA00008390"/>
    </source>
</evidence>
<sequence length="213" mass="23169">MADEQDLQWNAGKMSIASADGIASRGERMSWTFSVEINNADLCNHIKEESHISSGEGVIKKSNSIVSSEIQHSCCNMAQFNGKWEIECSENFGDYMTAIGVDADKQADAQKFLGDGSKLTYDISNSGNDWVFKITTAAGEKEVKFTLGTEFDTTTLDGRPVKAVFSMDGDTLVEKQTGPGFETTNKRTVSGNTLTMVLTAGNGVSCTRKYKKL</sequence>
<dbReference type="InterPro" id="IPR000463">
    <property type="entry name" value="Fatty_acid-bd"/>
</dbReference>
<dbReference type="CDD" id="cd00742">
    <property type="entry name" value="FABP"/>
    <property type="match status" value="1"/>
</dbReference>
<keyword evidence="3" id="KW-1185">Reference proteome</keyword>
<accession>A0A8W8K3S2</accession>
<protein>
    <submittedName>
        <fullName evidence="2">Uncharacterized protein</fullName>
    </submittedName>
</protein>
<evidence type="ECO:0000313" key="2">
    <source>
        <dbReference type="EnsemblMetazoa" id="G21524.10:cds"/>
    </source>
</evidence>
<dbReference type="Pfam" id="PF14651">
    <property type="entry name" value="Lipocalin_7"/>
    <property type="match status" value="1"/>
</dbReference>
<dbReference type="AlphaFoldDB" id="A0A8W8K3S2"/>
<dbReference type="Gene3D" id="2.40.128.20">
    <property type="match status" value="1"/>
</dbReference>
<evidence type="ECO:0000313" key="3">
    <source>
        <dbReference type="Proteomes" id="UP000005408"/>
    </source>
</evidence>
<proteinExistence type="inferred from homology"/>
<dbReference type="PANTHER" id="PTHR11955">
    <property type="entry name" value="FATTY ACID BINDING PROTEIN"/>
    <property type="match status" value="1"/>
</dbReference>
<reference evidence="2" key="1">
    <citation type="submission" date="2022-08" db="UniProtKB">
        <authorList>
            <consortium name="EnsemblMetazoa"/>
        </authorList>
    </citation>
    <scope>IDENTIFICATION</scope>
    <source>
        <strain evidence="2">05x7-T-G4-1.051#20</strain>
    </source>
</reference>
<dbReference type="EnsemblMetazoa" id="G21524.10">
    <property type="protein sequence ID" value="G21524.10:cds"/>
    <property type="gene ID" value="G21524"/>
</dbReference>
<organism evidence="2 3">
    <name type="scientific">Magallana gigas</name>
    <name type="common">Pacific oyster</name>
    <name type="synonym">Crassostrea gigas</name>
    <dbReference type="NCBI Taxonomy" id="29159"/>
    <lineage>
        <taxon>Eukaryota</taxon>
        <taxon>Metazoa</taxon>
        <taxon>Spiralia</taxon>
        <taxon>Lophotrochozoa</taxon>
        <taxon>Mollusca</taxon>
        <taxon>Bivalvia</taxon>
        <taxon>Autobranchia</taxon>
        <taxon>Pteriomorphia</taxon>
        <taxon>Ostreida</taxon>
        <taxon>Ostreoidea</taxon>
        <taxon>Ostreidae</taxon>
        <taxon>Magallana</taxon>
    </lineage>
</organism>
<dbReference type="Proteomes" id="UP000005408">
    <property type="component" value="Unassembled WGS sequence"/>
</dbReference>
<dbReference type="InterPro" id="IPR031259">
    <property type="entry name" value="ILBP"/>
</dbReference>